<evidence type="ECO:0000256" key="8">
    <source>
        <dbReference type="SAM" id="MobiDB-lite"/>
    </source>
</evidence>
<dbReference type="GO" id="GO:0005783">
    <property type="term" value="C:endoplasmic reticulum"/>
    <property type="evidence" value="ECO:0007669"/>
    <property type="project" value="TreeGrafter"/>
</dbReference>
<evidence type="ECO:0000256" key="5">
    <source>
        <dbReference type="ARBA" id="ARBA00022989"/>
    </source>
</evidence>
<keyword evidence="7" id="KW-0325">Glycoprotein</keyword>
<feature type="signal peptide" evidence="9">
    <location>
        <begin position="1"/>
        <end position="16"/>
    </location>
</feature>
<keyword evidence="12" id="KW-1185">Reference proteome</keyword>
<evidence type="ECO:0000256" key="9">
    <source>
        <dbReference type="SAM" id="SignalP"/>
    </source>
</evidence>
<dbReference type="OrthoDB" id="529273at2759"/>
<dbReference type="Gene3D" id="2.60.40.10">
    <property type="entry name" value="Immunoglobulins"/>
    <property type="match status" value="1"/>
</dbReference>
<keyword evidence="9" id="KW-0732">Signal</keyword>
<dbReference type="InterPro" id="IPR007657">
    <property type="entry name" value="Glycosyltransferase_61"/>
</dbReference>
<dbReference type="PANTHER" id="PTHR20961">
    <property type="entry name" value="GLYCOSYLTRANSFERASE"/>
    <property type="match status" value="1"/>
</dbReference>
<dbReference type="Pfam" id="PF04577">
    <property type="entry name" value="Glyco_transf_61"/>
    <property type="match status" value="1"/>
</dbReference>
<accession>A0A0D2WHU9</accession>
<evidence type="ECO:0000256" key="1">
    <source>
        <dbReference type="ARBA" id="ARBA00004167"/>
    </source>
</evidence>
<keyword evidence="2" id="KW-0328">Glycosyltransferase</keyword>
<feature type="region of interest" description="Disordered" evidence="8">
    <location>
        <begin position="35"/>
        <end position="58"/>
    </location>
</feature>
<gene>
    <name evidence="11" type="ORF">CAOG_000779</name>
</gene>
<keyword evidence="4" id="KW-0812">Transmembrane</keyword>
<feature type="chain" id="PRO_5002254387" evidence="9">
    <location>
        <begin position="17"/>
        <end position="779"/>
    </location>
</feature>
<feature type="compositionally biased region" description="Polar residues" evidence="8">
    <location>
        <begin position="364"/>
        <end position="375"/>
    </location>
</feature>
<feature type="region of interest" description="Disordered" evidence="8">
    <location>
        <begin position="360"/>
        <end position="432"/>
    </location>
</feature>
<reference evidence="12" key="1">
    <citation type="submission" date="2011-02" db="EMBL/GenBank/DDBJ databases">
        <title>The Genome Sequence of Capsaspora owczarzaki ATCC 30864.</title>
        <authorList>
            <person name="Russ C."/>
            <person name="Cuomo C."/>
            <person name="Burger G."/>
            <person name="Gray M.W."/>
            <person name="Holland P.W.H."/>
            <person name="King N."/>
            <person name="Lang F.B.F."/>
            <person name="Roger A.J."/>
            <person name="Ruiz-Trillo I."/>
            <person name="Young S.K."/>
            <person name="Zeng Q."/>
            <person name="Gargeya S."/>
            <person name="Alvarado L."/>
            <person name="Berlin A."/>
            <person name="Chapman S.B."/>
            <person name="Chen Z."/>
            <person name="Freedman E."/>
            <person name="Gellesch M."/>
            <person name="Goldberg J."/>
            <person name="Griggs A."/>
            <person name="Gujja S."/>
            <person name="Heilman E."/>
            <person name="Heiman D."/>
            <person name="Howarth C."/>
            <person name="Mehta T."/>
            <person name="Neiman D."/>
            <person name="Pearson M."/>
            <person name="Roberts A."/>
            <person name="Saif S."/>
            <person name="Shea T."/>
            <person name="Shenoy N."/>
            <person name="Sisk P."/>
            <person name="Stolte C."/>
            <person name="Sykes S."/>
            <person name="White J."/>
            <person name="Yandava C."/>
            <person name="Haas B."/>
            <person name="Nusbaum C."/>
            <person name="Birren B."/>
        </authorList>
    </citation>
    <scope>NUCLEOTIDE SEQUENCE</scope>
    <source>
        <strain evidence="12">ATCC 30864</strain>
    </source>
</reference>
<dbReference type="GO" id="GO:0016020">
    <property type="term" value="C:membrane"/>
    <property type="evidence" value="ECO:0007669"/>
    <property type="project" value="UniProtKB-SubCell"/>
</dbReference>
<evidence type="ECO:0000313" key="11">
    <source>
        <dbReference type="EMBL" id="KJE89270.1"/>
    </source>
</evidence>
<comment type="subcellular location">
    <subcellularLocation>
        <location evidence="1">Membrane</location>
        <topology evidence="1">Single-pass membrane protein</topology>
    </subcellularLocation>
</comment>
<dbReference type="EMBL" id="KE346360">
    <property type="protein sequence ID" value="KJE89270.1"/>
    <property type="molecule type" value="Genomic_DNA"/>
</dbReference>
<keyword evidence="6" id="KW-0472">Membrane</keyword>
<dbReference type="InterPro" id="IPR013783">
    <property type="entry name" value="Ig-like_fold"/>
</dbReference>
<dbReference type="GO" id="GO:0097363">
    <property type="term" value="F:protein O-acetylglucosaminyltransferase activity"/>
    <property type="evidence" value="ECO:0007669"/>
    <property type="project" value="TreeGrafter"/>
</dbReference>
<dbReference type="InParanoid" id="A0A0D2WHU9"/>
<evidence type="ECO:0000256" key="3">
    <source>
        <dbReference type="ARBA" id="ARBA00022679"/>
    </source>
</evidence>
<protein>
    <submittedName>
        <fullName evidence="11">Glycosyltransferase ago61</fullName>
    </submittedName>
</protein>
<name>A0A0D2WHU9_CAPO3</name>
<feature type="domain" description="Glycosyltransferase 61 catalytic" evidence="10">
    <location>
        <begin position="422"/>
        <end position="520"/>
    </location>
</feature>
<dbReference type="InterPro" id="IPR049625">
    <property type="entry name" value="Glyco_transf_61_cat"/>
</dbReference>
<evidence type="ECO:0000256" key="6">
    <source>
        <dbReference type="ARBA" id="ARBA00023136"/>
    </source>
</evidence>
<dbReference type="GO" id="GO:0035269">
    <property type="term" value="P:protein O-linked glycosylation via mannose"/>
    <property type="evidence" value="ECO:0007669"/>
    <property type="project" value="TreeGrafter"/>
</dbReference>
<organism evidence="11 12">
    <name type="scientific">Capsaspora owczarzaki (strain ATCC 30864)</name>
    <dbReference type="NCBI Taxonomy" id="595528"/>
    <lineage>
        <taxon>Eukaryota</taxon>
        <taxon>Filasterea</taxon>
        <taxon>Capsaspora</taxon>
    </lineage>
</organism>
<dbReference type="PhylomeDB" id="A0A0D2WHU9"/>
<keyword evidence="3 11" id="KW-0808">Transferase</keyword>
<dbReference type="Proteomes" id="UP000008743">
    <property type="component" value="Unassembled WGS sequence"/>
</dbReference>
<feature type="region of interest" description="Disordered" evidence="8">
    <location>
        <begin position="760"/>
        <end position="779"/>
    </location>
</feature>
<dbReference type="AlphaFoldDB" id="A0A0D2WHU9"/>
<evidence type="ECO:0000256" key="4">
    <source>
        <dbReference type="ARBA" id="ARBA00022692"/>
    </source>
</evidence>
<dbReference type="PANTHER" id="PTHR20961:SF38">
    <property type="entry name" value="PROTEIN O-LINKED-MANNOSE BETA-1,4-N-ACETYLGLUCOSAMINYLTRANSFERASE 2"/>
    <property type="match status" value="1"/>
</dbReference>
<evidence type="ECO:0000256" key="2">
    <source>
        <dbReference type="ARBA" id="ARBA00022676"/>
    </source>
</evidence>
<sequence>MRQGAVVLALLVVAAAYHFHAVGILQEQNAELQSRLRAPSQASGPRGTAASDAASQAKPTPIMPAAESRADSAQAVYVKMQAAMMKTIAQEGSSVWCTGDTLTTRICHFNNLCYSMNTSSYIFTHGKSSTMVGIPASRNRPAFLELSSVQDLNIMYMDMADVTSSFFSDPSIQADTLVVEGLSFIQKRFHGDNIMHVLHDDLMPLYYTMRQFSYPANAGGGMTEQARGNHQTSEGLPADTSTHINLDSRIAFMDDYSPGPHYDLFRAFSRHPPIVKEQLMGLASYVCFQDAVVGVNKMTTWYQYGYDVPQGPIPGKQVSGWHVRQFTEFMRSRLRAIHPEYALNEESIVGNALAASAAENGASQNHRPVTLFSTPRPTPRARQVARPARTPVRSPANGANRHNDDKGPIILKNGRSLDEEDRRANPDANVPPAAVTFSETQHVPLPSDIIVLFTRQRNRILINQQEFIDALQREFKMPVIAMGMETHNFAQQVMLLKRAKIAIGLHGSMLIMAAFMPVQSILIELFPYAVPSENYTPYKTLVSFPDMHMVYRAWENKHKDGTIAHPEYSTALGGILHLDTEMQAHLQAQTTVPAHLCCTDPSWLFHIYQDTRVHIGEVTALIRDALHELHTRETGVLVNGYQFFSTQMENGRCTKATTTSITVEWDSPWNSQMLIDYHEQTQRNANPSSKQAPRSPVRIDSQVFVEGSPAIYQTHGNEMVIATLTPGTEYSVYLRPIVVLPQANLEGRFGSRISCKTLPLPKPPPRVLLPPPPAEQSSP</sequence>
<dbReference type="STRING" id="595528.A0A0D2WHU9"/>
<keyword evidence="5" id="KW-1133">Transmembrane helix</keyword>
<evidence type="ECO:0000259" key="10">
    <source>
        <dbReference type="Pfam" id="PF04577"/>
    </source>
</evidence>
<proteinExistence type="predicted"/>
<evidence type="ECO:0000256" key="7">
    <source>
        <dbReference type="ARBA" id="ARBA00023180"/>
    </source>
</evidence>
<evidence type="ECO:0000313" key="12">
    <source>
        <dbReference type="Proteomes" id="UP000008743"/>
    </source>
</evidence>
<feature type="compositionally biased region" description="Basic and acidic residues" evidence="8">
    <location>
        <begin position="415"/>
        <end position="425"/>
    </location>
</feature>